<accession>A0A8S5TG09</accession>
<evidence type="ECO:0000313" key="1">
    <source>
        <dbReference type="EMBL" id="DAF61963.1"/>
    </source>
</evidence>
<proteinExistence type="predicted"/>
<protein>
    <submittedName>
        <fullName evidence="1">Uncharacterized protein</fullName>
    </submittedName>
</protein>
<reference evidence="1" key="1">
    <citation type="journal article" date="2021" name="Proc. Natl. Acad. Sci. U.S.A.">
        <title>A Catalog of Tens of Thousands of Viruses from Human Metagenomes Reveals Hidden Associations with Chronic Diseases.</title>
        <authorList>
            <person name="Tisza M.J."/>
            <person name="Buck C.B."/>
        </authorList>
    </citation>
    <scope>NUCLEOTIDE SEQUENCE</scope>
    <source>
        <strain evidence="1">CtP0x5</strain>
    </source>
</reference>
<name>A0A8S5TG09_9CAUD</name>
<organism evidence="1">
    <name type="scientific">Siphoviridae sp. ctP0x5</name>
    <dbReference type="NCBI Taxonomy" id="2827863"/>
    <lineage>
        <taxon>Viruses</taxon>
        <taxon>Duplodnaviria</taxon>
        <taxon>Heunggongvirae</taxon>
        <taxon>Uroviricota</taxon>
        <taxon>Caudoviricetes</taxon>
    </lineage>
</organism>
<sequence length="39" mass="4753">MIFNYSPFPISTIRDFYHPFFLFIIRGIKELNLTRLAFL</sequence>
<dbReference type="EMBL" id="BK032818">
    <property type="protein sequence ID" value="DAF61963.1"/>
    <property type="molecule type" value="Genomic_DNA"/>
</dbReference>